<keyword evidence="2" id="KW-1133">Transmembrane helix</keyword>
<evidence type="ECO:0000313" key="4">
    <source>
        <dbReference type="Proteomes" id="UP000787472"/>
    </source>
</evidence>
<name>A0A9E5JP68_9GAMM</name>
<evidence type="ECO:0000256" key="1">
    <source>
        <dbReference type="SAM" id="MobiDB-lite"/>
    </source>
</evidence>
<organism evidence="3 4">
    <name type="scientific">Pseudomaricurvus hydrocarbonicus</name>
    <dbReference type="NCBI Taxonomy" id="1470433"/>
    <lineage>
        <taxon>Bacteria</taxon>
        <taxon>Pseudomonadati</taxon>
        <taxon>Pseudomonadota</taxon>
        <taxon>Gammaproteobacteria</taxon>
        <taxon>Cellvibrionales</taxon>
        <taxon>Cellvibrionaceae</taxon>
        <taxon>Pseudomaricurvus</taxon>
    </lineage>
</organism>
<feature type="region of interest" description="Disordered" evidence="1">
    <location>
        <begin position="39"/>
        <end position="74"/>
    </location>
</feature>
<keyword evidence="2" id="KW-0812">Transmembrane</keyword>
<dbReference type="AlphaFoldDB" id="A0A9E5JP68"/>
<dbReference type="Proteomes" id="UP000787472">
    <property type="component" value="Unassembled WGS sequence"/>
</dbReference>
<dbReference type="RefSeq" id="WP_167180663.1">
    <property type="nucleotide sequence ID" value="NZ_JAAONZ010000001.1"/>
</dbReference>
<feature type="transmembrane region" description="Helical" evidence="2">
    <location>
        <begin position="12"/>
        <end position="31"/>
    </location>
</feature>
<protein>
    <submittedName>
        <fullName evidence="3">Uncharacterized protein</fullName>
    </submittedName>
</protein>
<keyword evidence="2" id="KW-0472">Membrane</keyword>
<feature type="compositionally biased region" description="Basic residues" evidence="1">
    <location>
        <begin position="55"/>
        <end position="72"/>
    </location>
</feature>
<evidence type="ECO:0000313" key="3">
    <source>
        <dbReference type="EMBL" id="NHO64032.1"/>
    </source>
</evidence>
<reference evidence="3" key="1">
    <citation type="submission" date="2020-03" db="EMBL/GenBank/DDBJ databases">
        <authorList>
            <person name="Guo F."/>
        </authorList>
    </citation>
    <scope>NUCLEOTIDE SEQUENCE</scope>
    <source>
        <strain evidence="3">JCM 30134</strain>
    </source>
</reference>
<sequence>MKQLPQPSITTGVYSALMVIGLTLLTLTTSLEASADDRRYDGYDSHRHNQQQFGHNKHQKQNKHYSGNKHQGHKAEQYYSNKHQGHKARPYYSNPKHGSYKGFYNGNGHHTHALNKHGLHTKKYDHRRYHHDTYRDRHSSHDSFSLNIWGFAPLVPHYRSYPSFSASYHYHNNNQRCYSRH</sequence>
<evidence type="ECO:0000256" key="2">
    <source>
        <dbReference type="SAM" id="Phobius"/>
    </source>
</evidence>
<accession>A0A9E5JP68</accession>
<gene>
    <name evidence="3" type="ORF">G8770_00540</name>
</gene>
<keyword evidence="4" id="KW-1185">Reference proteome</keyword>
<dbReference type="EMBL" id="JAAONZ010000001">
    <property type="protein sequence ID" value="NHO64032.1"/>
    <property type="molecule type" value="Genomic_DNA"/>
</dbReference>
<comment type="caution">
    <text evidence="3">The sequence shown here is derived from an EMBL/GenBank/DDBJ whole genome shotgun (WGS) entry which is preliminary data.</text>
</comment>
<proteinExistence type="predicted"/>